<feature type="compositionally biased region" description="Low complexity" evidence="1">
    <location>
        <begin position="87"/>
        <end position="97"/>
    </location>
</feature>
<dbReference type="EMBL" id="MTKT01001111">
    <property type="protein sequence ID" value="OWM85905.1"/>
    <property type="molecule type" value="Genomic_DNA"/>
</dbReference>
<dbReference type="Proteomes" id="UP000197138">
    <property type="component" value="Unassembled WGS sequence"/>
</dbReference>
<evidence type="ECO:0000256" key="1">
    <source>
        <dbReference type="SAM" id="MobiDB-lite"/>
    </source>
</evidence>
<dbReference type="GO" id="GO:0009507">
    <property type="term" value="C:chloroplast"/>
    <property type="evidence" value="ECO:0007669"/>
    <property type="project" value="TreeGrafter"/>
</dbReference>
<protein>
    <submittedName>
        <fullName evidence="2">Uncharacterized protein</fullName>
    </submittedName>
</protein>
<dbReference type="GO" id="GO:0016226">
    <property type="term" value="P:iron-sulfur cluster assembly"/>
    <property type="evidence" value="ECO:0007669"/>
    <property type="project" value="TreeGrafter"/>
</dbReference>
<evidence type="ECO:0000313" key="3">
    <source>
        <dbReference type="Proteomes" id="UP000197138"/>
    </source>
</evidence>
<organism evidence="2 3">
    <name type="scientific">Punica granatum</name>
    <name type="common">Pomegranate</name>
    <dbReference type="NCBI Taxonomy" id="22663"/>
    <lineage>
        <taxon>Eukaryota</taxon>
        <taxon>Viridiplantae</taxon>
        <taxon>Streptophyta</taxon>
        <taxon>Embryophyta</taxon>
        <taxon>Tracheophyta</taxon>
        <taxon>Spermatophyta</taxon>
        <taxon>Magnoliopsida</taxon>
        <taxon>eudicotyledons</taxon>
        <taxon>Gunneridae</taxon>
        <taxon>Pentapetalae</taxon>
        <taxon>rosids</taxon>
        <taxon>malvids</taxon>
        <taxon>Myrtales</taxon>
        <taxon>Lythraceae</taxon>
        <taxon>Punica</taxon>
    </lineage>
</organism>
<evidence type="ECO:0000313" key="2">
    <source>
        <dbReference type="EMBL" id="OWM85905.1"/>
    </source>
</evidence>
<sequence>MDCIGMCFPLGNNILQLSIVDDRIPGLTSNLDIRGEVFEDSVLTKSLIALLVQGLLGSLQSLTPSRSNVVLNMLRLMQKKALLLLSEGESEGTESSSDTGADGSPVSEPKFDVGTDGFNKSSVLEAENDEIQVNSDVGTNSLAVSESKASTSGPETEATSGLGSRGQRIKGILERELSPVVLELEDISDQRAGHAVA</sequence>
<dbReference type="AlphaFoldDB" id="A0A218XKY1"/>
<accession>A0A218XKY1</accession>
<reference evidence="3" key="1">
    <citation type="journal article" date="2017" name="Plant J.">
        <title>The pomegranate (Punica granatum L.) genome and the genomics of punicalagin biosynthesis.</title>
        <authorList>
            <person name="Qin G."/>
            <person name="Xu C."/>
            <person name="Ming R."/>
            <person name="Tang H."/>
            <person name="Guyot R."/>
            <person name="Kramer E.M."/>
            <person name="Hu Y."/>
            <person name="Yi X."/>
            <person name="Qi Y."/>
            <person name="Xu X."/>
            <person name="Gao Z."/>
            <person name="Pan H."/>
            <person name="Jian J."/>
            <person name="Tian Y."/>
            <person name="Yue Z."/>
            <person name="Xu Y."/>
        </authorList>
    </citation>
    <scope>NUCLEOTIDE SEQUENCE [LARGE SCALE GENOMIC DNA]</scope>
    <source>
        <strain evidence="3">cv. Dabenzi</strain>
    </source>
</reference>
<comment type="caution">
    <text evidence="2">The sequence shown here is derived from an EMBL/GenBank/DDBJ whole genome shotgun (WGS) entry which is preliminary data.</text>
</comment>
<gene>
    <name evidence="2" type="ORF">CDL15_Pgr012155</name>
</gene>
<dbReference type="PANTHER" id="PTHR46230">
    <property type="match status" value="1"/>
</dbReference>
<dbReference type="PANTHER" id="PTHR46230:SF3">
    <property type="entry name" value="SUFE-LIKE PROTEIN 1, CHLOROPLASTIC_MITOCHONDRIAL"/>
    <property type="match status" value="1"/>
</dbReference>
<proteinExistence type="predicted"/>
<feature type="compositionally biased region" description="Polar residues" evidence="1">
    <location>
        <begin position="131"/>
        <end position="162"/>
    </location>
</feature>
<feature type="region of interest" description="Disordered" evidence="1">
    <location>
        <begin position="87"/>
        <end position="165"/>
    </location>
</feature>
<name>A0A218XKY1_PUNGR</name>